<reference evidence="2 3" key="1">
    <citation type="journal article" date="2020" name="Microbiol. Resour. Announc.">
        <title>Draft Genome Sequence of a Cladosporium Species Isolated from the Mesophotic Ascidian Didemnum maculosum.</title>
        <authorList>
            <person name="Gioti A."/>
            <person name="Siaperas R."/>
            <person name="Nikolaivits E."/>
            <person name="Le Goff G."/>
            <person name="Ouazzani J."/>
            <person name="Kotoulas G."/>
            <person name="Topakas E."/>
        </authorList>
    </citation>
    <scope>NUCLEOTIDE SEQUENCE [LARGE SCALE GENOMIC DNA]</scope>
    <source>
        <strain evidence="2 3">TM138-S3</strain>
    </source>
</reference>
<feature type="compositionally biased region" description="Gly residues" evidence="1">
    <location>
        <begin position="190"/>
        <end position="199"/>
    </location>
</feature>
<dbReference type="RefSeq" id="XP_069227780.1">
    <property type="nucleotide sequence ID" value="XM_069375487.1"/>
</dbReference>
<evidence type="ECO:0000313" key="2">
    <source>
        <dbReference type="EMBL" id="KAL1584674.1"/>
    </source>
</evidence>
<protein>
    <submittedName>
        <fullName evidence="2">Uncharacterized protein</fullName>
    </submittedName>
</protein>
<proteinExistence type="predicted"/>
<dbReference type="Proteomes" id="UP000803884">
    <property type="component" value="Unassembled WGS sequence"/>
</dbReference>
<evidence type="ECO:0000256" key="1">
    <source>
        <dbReference type="SAM" id="MobiDB-lite"/>
    </source>
</evidence>
<accession>A0AB34KNR7</accession>
<evidence type="ECO:0000313" key="3">
    <source>
        <dbReference type="Proteomes" id="UP000803884"/>
    </source>
</evidence>
<gene>
    <name evidence="2" type="ORF">WHR41_06882</name>
</gene>
<sequence length="199" mass="22048">MPLPSEPSFADIYNHITNDNPYPVLPSASPHARDPSLNHAISSLALHPTLEALLHILNSDLSSAHFLVRHMESRPAYEGMFVHGLLHRVEGDYRNAEAWYGDVKDSDIFRATWPETVGGLEGALAFIRGVESLRKEGKGDSQRLEKESGREIEAIKDILVEKFGTGRVEDATSVWVGKSEEGKKQHAGQVVGGEGWRHF</sequence>
<name>A0AB34KNR7_9PEZI</name>
<organism evidence="2 3">
    <name type="scientific">Cladosporium halotolerans</name>
    <dbReference type="NCBI Taxonomy" id="1052096"/>
    <lineage>
        <taxon>Eukaryota</taxon>
        <taxon>Fungi</taxon>
        <taxon>Dikarya</taxon>
        <taxon>Ascomycota</taxon>
        <taxon>Pezizomycotina</taxon>
        <taxon>Dothideomycetes</taxon>
        <taxon>Dothideomycetidae</taxon>
        <taxon>Cladosporiales</taxon>
        <taxon>Cladosporiaceae</taxon>
        <taxon>Cladosporium</taxon>
    </lineage>
</organism>
<dbReference type="EMBL" id="JAAQHG020000024">
    <property type="protein sequence ID" value="KAL1584674.1"/>
    <property type="molecule type" value="Genomic_DNA"/>
</dbReference>
<keyword evidence="3" id="KW-1185">Reference proteome</keyword>
<comment type="caution">
    <text evidence="2">The sequence shown here is derived from an EMBL/GenBank/DDBJ whole genome shotgun (WGS) entry which is preliminary data.</text>
</comment>
<dbReference type="AlphaFoldDB" id="A0AB34KNR7"/>
<dbReference type="GeneID" id="96008325"/>
<feature type="region of interest" description="Disordered" evidence="1">
    <location>
        <begin position="179"/>
        <end position="199"/>
    </location>
</feature>